<evidence type="ECO:0000256" key="4">
    <source>
        <dbReference type="ARBA" id="ARBA00023136"/>
    </source>
</evidence>
<feature type="transmembrane region" description="Helical" evidence="5">
    <location>
        <begin position="491"/>
        <end position="513"/>
    </location>
</feature>
<comment type="caution">
    <text evidence="6">The sequence shown here is derived from an EMBL/GenBank/DDBJ whole genome shotgun (WGS) entry which is preliminary data.</text>
</comment>
<dbReference type="Gene3D" id="1.20.58.340">
    <property type="entry name" value="Magnesium transport protein CorA, transmembrane region"/>
    <property type="match status" value="1"/>
</dbReference>
<dbReference type="Proteomes" id="UP000256328">
    <property type="component" value="Unassembled WGS sequence"/>
</dbReference>
<reference evidence="6 7" key="1">
    <citation type="journal article" date="2018" name="IMA Fungus">
        <title>IMA Genome-F 9: Draft genome sequence of Annulohypoxylon stygium, Aspergillus mulundensis, Berkeleyomyces basicola (syn. Thielaviopsis basicola), Ceratocystis smalleyi, two Cercospora beticola strains, Coleophoma cylindrospora, Fusarium fracticaudum, Phialophora cf. hyalina, and Morchella septimelata.</title>
        <authorList>
            <person name="Wingfield B.D."/>
            <person name="Bills G.F."/>
            <person name="Dong Y."/>
            <person name="Huang W."/>
            <person name="Nel W.J."/>
            <person name="Swalarsk-Parry B.S."/>
            <person name="Vaghefi N."/>
            <person name="Wilken P.M."/>
            <person name="An Z."/>
            <person name="de Beer Z.W."/>
            <person name="De Vos L."/>
            <person name="Chen L."/>
            <person name="Duong T.A."/>
            <person name="Gao Y."/>
            <person name="Hammerbacher A."/>
            <person name="Kikkert J.R."/>
            <person name="Li Y."/>
            <person name="Li H."/>
            <person name="Li K."/>
            <person name="Li Q."/>
            <person name="Liu X."/>
            <person name="Ma X."/>
            <person name="Naidoo K."/>
            <person name="Pethybridge S.J."/>
            <person name="Sun J."/>
            <person name="Steenkamp E.T."/>
            <person name="van der Nest M.A."/>
            <person name="van Wyk S."/>
            <person name="Wingfield M.J."/>
            <person name="Xiong C."/>
            <person name="Yue Q."/>
            <person name="Zhang X."/>
        </authorList>
    </citation>
    <scope>NUCLEOTIDE SEQUENCE [LARGE SCALE GENOMIC DNA]</scope>
    <source>
        <strain evidence="6 7">BP5796</strain>
    </source>
</reference>
<name>A0A3D8QS09_9HELO</name>
<keyword evidence="3 5" id="KW-1133">Transmembrane helix</keyword>
<keyword evidence="4 5" id="KW-0472">Membrane</keyword>
<evidence type="ECO:0000313" key="7">
    <source>
        <dbReference type="Proteomes" id="UP000256328"/>
    </source>
</evidence>
<keyword evidence="7" id="KW-1185">Reference proteome</keyword>
<comment type="subcellular location">
    <subcellularLocation>
        <location evidence="1">Membrane</location>
        <topology evidence="1">Multi-pass membrane protein</topology>
    </subcellularLocation>
</comment>
<dbReference type="AlphaFoldDB" id="A0A3D8QS09"/>
<accession>A0A3D8QS09</accession>
<keyword evidence="2 5" id="KW-0812">Transmembrane</keyword>
<organism evidence="6 7">
    <name type="scientific">Coleophoma crateriformis</name>
    <dbReference type="NCBI Taxonomy" id="565419"/>
    <lineage>
        <taxon>Eukaryota</taxon>
        <taxon>Fungi</taxon>
        <taxon>Dikarya</taxon>
        <taxon>Ascomycota</taxon>
        <taxon>Pezizomycotina</taxon>
        <taxon>Leotiomycetes</taxon>
        <taxon>Helotiales</taxon>
        <taxon>Dermateaceae</taxon>
        <taxon>Coleophoma</taxon>
    </lineage>
</organism>
<sequence>MNDSRSFGTSQFKQHAFVWKSVFEERRSHLYSSDDKIFVEERRENQPSTEDIIDKVTNYQCSDDIDRYLYRNGQIAGFLQDVTIDVLRQEQHSMTGFRPMALIDDRNDGNATRLNPSGNVRPSRPLNAREFYVELRKPRISLNQEPAVQLTVPDAERRLIYITDLDPLCVLALIATVSERQAAFLREFIHKHLAYRAMIGVNILSTFFALEFHLPYYAWRSMQSEQMDSRKRADRKALRRSEEVIHLDVKGHDLEIDPELKDYIYEAQISVMITGMDNYFWTGYCFVDTYFKDQDDNRERVEHYCNSEQKLDPTSCGRMTADRPIWTPREYFLRTLSFRMDQVKQEWNNAVVQLIEQIEPHIHSFTREDTGTRSSHGLNITQQKGFKWTIRILRQFTNLISKTIDTWETFKDGEIRYFYSPESEQLAQAHWGDLLAAIDKDVTDLKDLRRSLYYHTELFENMTNSLATHAALRATHAALVESKTARQQNEFIQALTVITILYLPPSLTATIFSMQSTVFPGDATFTAWLITLTILIATTAVLIVNLPQIMSLVRKVRKLQKQTLQRLRGRWKDSGDILMESRYNSQDSSGHDGESFLEEASEEFQLHELSMEEVV</sequence>
<dbReference type="SUPFAM" id="SSF144083">
    <property type="entry name" value="Magnesium transport protein CorA, transmembrane region"/>
    <property type="match status" value="1"/>
</dbReference>
<dbReference type="GO" id="GO:0046873">
    <property type="term" value="F:metal ion transmembrane transporter activity"/>
    <property type="evidence" value="ECO:0007669"/>
    <property type="project" value="InterPro"/>
</dbReference>
<proteinExistence type="predicted"/>
<evidence type="ECO:0000256" key="2">
    <source>
        <dbReference type="ARBA" id="ARBA00022692"/>
    </source>
</evidence>
<dbReference type="Pfam" id="PF01544">
    <property type="entry name" value="CorA"/>
    <property type="match status" value="1"/>
</dbReference>
<evidence type="ECO:0000256" key="5">
    <source>
        <dbReference type="SAM" id="Phobius"/>
    </source>
</evidence>
<protein>
    <submittedName>
        <fullName evidence="6">Uncharacterized protein</fullName>
    </submittedName>
</protein>
<feature type="transmembrane region" description="Helical" evidence="5">
    <location>
        <begin position="197"/>
        <end position="219"/>
    </location>
</feature>
<dbReference type="OrthoDB" id="5428055at2759"/>
<dbReference type="InterPro" id="IPR002523">
    <property type="entry name" value="MgTranspt_CorA/ZnTranspt_ZntB"/>
</dbReference>
<gene>
    <name evidence="6" type="ORF">BP5796_10776</name>
</gene>
<dbReference type="GO" id="GO:0016020">
    <property type="term" value="C:membrane"/>
    <property type="evidence" value="ECO:0007669"/>
    <property type="project" value="UniProtKB-SubCell"/>
</dbReference>
<feature type="transmembrane region" description="Helical" evidence="5">
    <location>
        <begin position="525"/>
        <end position="547"/>
    </location>
</feature>
<dbReference type="EMBL" id="PDLN01000016">
    <property type="protein sequence ID" value="RDW64274.1"/>
    <property type="molecule type" value="Genomic_DNA"/>
</dbReference>
<evidence type="ECO:0000256" key="1">
    <source>
        <dbReference type="ARBA" id="ARBA00004141"/>
    </source>
</evidence>
<evidence type="ECO:0000313" key="6">
    <source>
        <dbReference type="EMBL" id="RDW64274.1"/>
    </source>
</evidence>
<dbReference type="InterPro" id="IPR045863">
    <property type="entry name" value="CorA_TM1_TM2"/>
</dbReference>
<evidence type="ECO:0000256" key="3">
    <source>
        <dbReference type="ARBA" id="ARBA00022989"/>
    </source>
</evidence>